<keyword evidence="2 5" id="KW-0396">Initiation factor</keyword>
<keyword evidence="1" id="KW-0963">Cytoplasm</keyword>
<organism evidence="5 6">
    <name type="scientific">Tritrichomonas musculus</name>
    <dbReference type="NCBI Taxonomy" id="1915356"/>
    <lineage>
        <taxon>Eukaryota</taxon>
        <taxon>Metamonada</taxon>
        <taxon>Parabasalia</taxon>
        <taxon>Tritrichomonadida</taxon>
        <taxon>Tritrichomonadidae</taxon>
        <taxon>Tritrichomonas</taxon>
    </lineage>
</organism>
<evidence type="ECO:0000313" key="5">
    <source>
        <dbReference type="EMBL" id="KAK8895293.1"/>
    </source>
</evidence>
<gene>
    <name evidence="5" type="ORF">M9Y10_023739</name>
</gene>
<dbReference type="InterPro" id="IPR007783">
    <property type="entry name" value="eIF3d"/>
</dbReference>
<evidence type="ECO:0000256" key="3">
    <source>
        <dbReference type="ARBA" id="ARBA00022884"/>
    </source>
</evidence>
<evidence type="ECO:0000256" key="1">
    <source>
        <dbReference type="ARBA" id="ARBA00022490"/>
    </source>
</evidence>
<evidence type="ECO:0000256" key="2">
    <source>
        <dbReference type="ARBA" id="ARBA00022540"/>
    </source>
</evidence>
<keyword evidence="6" id="KW-1185">Reference proteome</keyword>
<dbReference type="PANTHER" id="PTHR12399">
    <property type="entry name" value="EUKARYOTIC TRANSLATION INITIATION FACTOR 3 SUBUNIT 7"/>
    <property type="match status" value="1"/>
</dbReference>
<dbReference type="PANTHER" id="PTHR12399:SF0">
    <property type="entry name" value="EUKARYOTIC TRANSLATION INITIATION FACTOR 3 SUBUNIT D"/>
    <property type="match status" value="1"/>
</dbReference>
<dbReference type="Proteomes" id="UP001470230">
    <property type="component" value="Unassembled WGS sequence"/>
</dbReference>
<evidence type="ECO:0000313" key="6">
    <source>
        <dbReference type="Proteomes" id="UP001470230"/>
    </source>
</evidence>
<name>A0ABR2KWQ7_9EUKA</name>
<keyword evidence="4" id="KW-0648">Protein biosynthesis</keyword>
<accession>A0ABR2KWQ7</accession>
<reference evidence="5 6" key="1">
    <citation type="submission" date="2024-04" db="EMBL/GenBank/DDBJ databases">
        <title>Tritrichomonas musculus Genome.</title>
        <authorList>
            <person name="Alves-Ferreira E."/>
            <person name="Grigg M."/>
            <person name="Lorenzi H."/>
            <person name="Galac M."/>
        </authorList>
    </citation>
    <scope>NUCLEOTIDE SEQUENCE [LARGE SCALE GENOMIC DNA]</scope>
    <source>
        <strain evidence="5 6">EAF2021</strain>
    </source>
</reference>
<dbReference type="EMBL" id="JAPFFF010000003">
    <property type="protein sequence ID" value="KAK8895293.1"/>
    <property type="molecule type" value="Genomic_DNA"/>
</dbReference>
<dbReference type="Pfam" id="PF05091">
    <property type="entry name" value="eIF-3_zeta"/>
    <property type="match status" value="1"/>
</dbReference>
<evidence type="ECO:0000256" key="4">
    <source>
        <dbReference type="ARBA" id="ARBA00022917"/>
    </source>
</evidence>
<protein>
    <submittedName>
        <fullName evidence="5">Eukaryotic translation initiation factor 3 subunit D</fullName>
    </submittedName>
</protein>
<dbReference type="GO" id="GO:0003743">
    <property type="term" value="F:translation initiation factor activity"/>
    <property type="evidence" value="ECO:0007669"/>
    <property type="project" value="UniProtKB-KW"/>
</dbReference>
<proteinExistence type="predicted"/>
<comment type="caution">
    <text evidence="5">The sequence shown here is derived from an EMBL/GenBank/DDBJ whole genome shotgun (WGS) entry which is preliminary data.</text>
</comment>
<sequence>MSNIDPINISNIISLLPTPKKESTAESGCFYGNESPEEIYNRIIYTSDPVQITYQKPPTPFVKEEIEAVTELNSREPQLKNANNRYRQQATFCPYEFKLSCDLPVVVKPLVSFDSQLQNLTIPIDENGDEEDSYPKIETIAIIGQPPLFNTKMIGIRSSLKRQLPIYQPSSKSSFAEPSQIDEDPFIIDYRTKTEPRQPLRVFSTARALAAICVCQRSVYPFDLIIEKVDNENIYVKVRKENEAATQETSLETIMTTDQISREKVTQEFIQNITETMNATEEFIQKVTEGMETVKLSEKEDDEKSIEKVQPALIYRSIQLKGIEFIVRGQIDSVQEVSQQQLQQYNQGKSKSKQKKLNLNGLHHSIVLCRAFVDAPSSLRKSNIWENIEQRRGAIFLGETNANSSKVARWVATAILTGAETCMVGYITRSSLSSSEPHLLLGVERHNIEKFANDISLKKSNMYAILSEVFNSMETAKPATYVFMKDSRIKKTYCICEASSQNNQ</sequence>
<keyword evidence="3" id="KW-0694">RNA-binding</keyword>